<name>A0A1I1QDG1_9GAMM</name>
<evidence type="ECO:0008006" key="5">
    <source>
        <dbReference type="Google" id="ProtNLM"/>
    </source>
</evidence>
<protein>
    <recommendedName>
        <fullName evidence="5">DUF2149 domain-containing protein</fullName>
    </recommendedName>
</protein>
<accession>A0A1I1QDG1</accession>
<keyword evidence="2" id="KW-0472">Membrane</keyword>
<feature type="transmembrane region" description="Helical" evidence="2">
    <location>
        <begin position="22"/>
        <end position="42"/>
    </location>
</feature>
<gene>
    <name evidence="3" type="ORF">SAMN05660831_00993</name>
</gene>
<dbReference type="Pfam" id="PF09919">
    <property type="entry name" value="DUF2149"/>
    <property type="match status" value="1"/>
</dbReference>
<keyword evidence="2" id="KW-0812">Transmembrane</keyword>
<dbReference type="InterPro" id="IPR018676">
    <property type="entry name" value="DUF2149"/>
</dbReference>
<proteinExistence type="predicted"/>
<keyword evidence="2" id="KW-1133">Transmembrane helix</keyword>
<organism evidence="3 4">
    <name type="scientific">Thiohalospira halophila DSM 15071</name>
    <dbReference type="NCBI Taxonomy" id="1123397"/>
    <lineage>
        <taxon>Bacteria</taxon>
        <taxon>Pseudomonadati</taxon>
        <taxon>Pseudomonadota</taxon>
        <taxon>Gammaproteobacteria</taxon>
        <taxon>Thiohalospirales</taxon>
        <taxon>Thiohalospiraceae</taxon>
        <taxon>Thiohalospira</taxon>
    </lineage>
</organism>
<evidence type="ECO:0000313" key="3">
    <source>
        <dbReference type="EMBL" id="SFD17263.1"/>
    </source>
</evidence>
<evidence type="ECO:0000256" key="1">
    <source>
        <dbReference type="SAM" id="MobiDB-lite"/>
    </source>
</evidence>
<feature type="region of interest" description="Disordered" evidence="1">
    <location>
        <begin position="45"/>
        <end position="106"/>
    </location>
</feature>
<dbReference type="STRING" id="1123397.SAMN05660831_00993"/>
<evidence type="ECO:0000256" key="2">
    <source>
        <dbReference type="SAM" id="Phobius"/>
    </source>
</evidence>
<dbReference type="Proteomes" id="UP000198611">
    <property type="component" value="Unassembled WGS sequence"/>
</dbReference>
<dbReference type="EMBL" id="FOMJ01000002">
    <property type="protein sequence ID" value="SFD17263.1"/>
    <property type="molecule type" value="Genomic_DNA"/>
</dbReference>
<evidence type="ECO:0000313" key="4">
    <source>
        <dbReference type="Proteomes" id="UP000198611"/>
    </source>
</evidence>
<keyword evidence="4" id="KW-1185">Reference proteome</keyword>
<dbReference type="AlphaFoldDB" id="A0A1I1QDG1"/>
<reference evidence="3 4" key="1">
    <citation type="submission" date="2016-10" db="EMBL/GenBank/DDBJ databases">
        <authorList>
            <person name="de Groot N.N."/>
        </authorList>
    </citation>
    <scope>NUCLEOTIDE SEQUENCE [LARGE SCALE GENOMIC DNA]</scope>
    <source>
        <strain evidence="3 4">HL3</strain>
    </source>
</reference>
<sequence length="106" mass="11399">MAGRDWARGRFDEADAEPMGPMANLVDIMLVFAVGLIAALAASQNGQDHPLEELSRQEVTQGRELPEVPEGAGDAGSGFERMGQVYRDPETGKLIMIQGGQDRGNE</sequence>